<reference evidence="1" key="1">
    <citation type="submission" date="2023-09" db="EMBL/GenBank/DDBJ databases">
        <title>Demequina sp. a novel bacteria isolated from Capsicum annuum.</title>
        <authorList>
            <person name="Humaira Z."/>
            <person name="Lee J."/>
            <person name="Cho D."/>
        </authorList>
    </citation>
    <scope>NUCLEOTIDE SEQUENCE</scope>
    <source>
        <strain evidence="1">PMTSA13</strain>
    </source>
</reference>
<gene>
    <name evidence="1" type="ORF">RN607_14270</name>
</gene>
<dbReference type="EMBL" id="CP134880">
    <property type="protein sequence ID" value="WNM27345.1"/>
    <property type="molecule type" value="Genomic_DNA"/>
</dbReference>
<sequence>MVEPLTSATTHMRRENDMVRWVKKNPTVAAAWFSGVLWQIMATLPEDDPWRRISVRARGDHGEVIERLDPPDSMMGAWLDGVAFGIAADGMDVVPRTVSDDTLDVGLVALAENLPRLAAQALGLAPDDFRDVMAVFMASRSFLAPELYGRELFDMGAAALRWAIWRRRIYVGRADRLPLIVAVAWLRRAELVATGQAMSVEECRFEIHMDRAVTGSWGELRALVSDPPLFVPGSA</sequence>
<evidence type="ECO:0000313" key="1">
    <source>
        <dbReference type="EMBL" id="WNM27345.1"/>
    </source>
</evidence>
<dbReference type="AlphaFoldDB" id="A0AA96JAE5"/>
<dbReference type="RefSeq" id="WP_313543328.1">
    <property type="nucleotide sequence ID" value="NZ_CP134880.1"/>
</dbReference>
<protein>
    <submittedName>
        <fullName evidence="1">Uncharacterized protein</fullName>
    </submittedName>
</protein>
<accession>A0AA96JAE5</accession>
<organism evidence="1">
    <name type="scientific">Demequina capsici</name>
    <dbReference type="NCBI Taxonomy" id="3075620"/>
    <lineage>
        <taxon>Bacteria</taxon>
        <taxon>Bacillati</taxon>
        <taxon>Actinomycetota</taxon>
        <taxon>Actinomycetes</taxon>
        <taxon>Micrococcales</taxon>
        <taxon>Demequinaceae</taxon>
        <taxon>Demequina</taxon>
    </lineage>
</organism>
<dbReference type="Proteomes" id="UP001303408">
    <property type="component" value="Chromosome"/>
</dbReference>
<proteinExistence type="predicted"/>
<dbReference type="KEGG" id="dcp:RN607_14270"/>
<name>A0AA96JAE5_9MICO</name>